<dbReference type="GO" id="GO:0005886">
    <property type="term" value="C:plasma membrane"/>
    <property type="evidence" value="ECO:0007669"/>
    <property type="project" value="UniProtKB-SubCell"/>
</dbReference>
<evidence type="ECO:0000256" key="11">
    <source>
        <dbReference type="ARBA" id="ARBA00023667"/>
    </source>
</evidence>
<keyword evidence="15" id="KW-1185">Reference proteome</keyword>
<sequence>MSALIWAANILGWPSIHIVIGSAAVRIPRSHFEHDNWLTAPRSWEHSGRIYRDLFAIRKWKSKLPDGAPWVGGMAKRHMFGRDESTLDEFVIETRRAEIAHWAMMCCAPAFFFWNPPWARLVMLAYAMAANLPCILAQRYNRLTLARALRTRNRALSSL</sequence>
<evidence type="ECO:0000256" key="9">
    <source>
        <dbReference type="ARBA" id="ARBA00023588"/>
    </source>
</evidence>
<organism evidence="14 15">
    <name type="scientific">Occallatibacter riparius</name>
    <dbReference type="NCBI Taxonomy" id="1002689"/>
    <lineage>
        <taxon>Bacteria</taxon>
        <taxon>Pseudomonadati</taxon>
        <taxon>Acidobacteriota</taxon>
        <taxon>Terriglobia</taxon>
        <taxon>Terriglobales</taxon>
        <taxon>Acidobacteriaceae</taxon>
        <taxon>Occallatibacter</taxon>
    </lineage>
</organism>
<evidence type="ECO:0000256" key="1">
    <source>
        <dbReference type="ARBA" id="ARBA00004162"/>
    </source>
</evidence>
<keyword evidence="2" id="KW-1003">Cell membrane</keyword>
<dbReference type="Pfam" id="PF18927">
    <property type="entry name" value="CrtO"/>
    <property type="match status" value="1"/>
</dbReference>
<name>A0A9J7BH15_9BACT</name>
<keyword evidence="5" id="KW-0732">Signal</keyword>
<keyword evidence="8" id="KW-0012">Acyltransferase</keyword>
<protein>
    <recommendedName>
        <fullName evidence="11">Glycosyl-4,4'-diaponeurosporenoate acyltransferase</fullName>
    </recommendedName>
</protein>
<dbReference type="RefSeq" id="WP_260790530.1">
    <property type="nucleotide sequence ID" value="NZ_CP093313.1"/>
</dbReference>
<dbReference type="InterPro" id="IPR044021">
    <property type="entry name" value="CrtO"/>
</dbReference>
<dbReference type="Proteomes" id="UP001059380">
    <property type="component" value="Chromosome"/>
</dbReference>
<feature type="transmembrane region" description="Helical" evidence="13">
    <location>
        <begin position="6"/>
        <end position="25"/>
    </location>
</feature>
<evidence type="ECO:0000256" key="13">
    <source>
        <dbReference type="SAM" id="Phobius"/>
    </source>
</evidence>
<comment type="function">
    <text evidence="12">Catalyzes the acylation of glycosyl-4,4'-diaponeurosporenoate, i.e. the esterification of glucose at the C6'' position with the carboxyl group of the C(15) fatty acid 12-methyltetradecanoic acid, to yield staphyloxanthin. This is the last step in the biosynthesis of this orange pigment, present in most staphylococci strains.</text>
</comment>
<evidence type="ECO:0000256" key="5">
    <source>
        <dbReference type="ARBA" id="ARBA00022729"/>
    </source>
</evidence>
<comment type="subcellular location">
    <subcellularLocation>
        <location evidence="1">Cell membrane</location>
        <topology evidence="1">Single-pass membrane protein</topology>
    </subcellularLocation>
</comment>
<keyword evidence="3" id="KW-0808">Transferase</keyword>
<evidence type="ECO:0000256" key="7">
    <source>
        <dbReference type="ARBA" id="ARBA00023136"/>
    </source>
</evidence>
<keyword evidence="7 13" id="KW-0472">Membrane</keyword>
<evidence type="ECO:0000256" key="8">
    <source>
        <dbReference type="ARBA" id="ARBA00023315"/>
    </source>
</evidence>
<dbReference type="KEGG" id="orp:MOP44_13930"/>
<comment type="similarity">
    <text evidence="10">Belongs to the acyltransferase CrtO family.</text>
</comment>
<feature type="transmembrane region" description="Helical" evidence="13">
    <location>
        <begin position="121"/>
        <end position="140"/>
    </location>
</feature>
<evidence type="ECO:0000256" key="2">
    <source>
        <dbReference type="ARBA" id="ARBA00022475"/>
    </source>
</evidence>
<comment type="pathway">
    <text evidence="9">Carotenoid biosynthesis; staphyloxanthin biosynthesis; staphyloxanthin from farnesyl diphosphate: step 5/5.</text>
</comment>
<accession>A0A9J7BH15</accession>
<dbReference type="GO" id="GO:0016746">
    <property type="term" value="F:acyltransferase activity"/>
    <property type="evidence" value="ECO:0007669"/>
    <property type="project" value="UniProtKB-KW"/>
</dbReference>
<keyword evidence="4 13" id="KW-0812">Transmembrane</keyword>
<keyword evidence="6 13" id="KW-1133">Transmembrane helix</keyword>
<evidence type="ECO:0000313" key="14">
    <source>
        <dbReference type="EMBL" id="UWZ81683.1"/>
    </source>
</evidence>
<evidence type="ECO:0000256" key="4">
    <source>
        <dbReference type="ARBA" id="ARBA00022692"/>
    </source>
</evidence>
<evidence type="ECO:0000256" key="3">
    <source>
        <dbReference type="ARBA" id="ARBA00022679"/>
    </source>
</evidence>
<dbReference type="EMBL" id="CP093313">
    <property type="protein sequence ID" value="UWZ81683.1"/>
    <property type="molecule type" value="Genomic_DNA"/>
</dbReference>
<gene>
    <name evidence="14" type="ORF">MOP44_13930</name>
</gene>
<reference evidence="14" key="1">
    <citation type="submission" date="2021-04" db="EMBL/GenBank/DDBJ databases">
        <title>Phylogenetic analysis of Acidobacteriaceae.</title>
        <authorList>
            <person name="Qiu L."/>
            <person name="Zhang Q."/>
        </authorList>
    </citation>
    <scope>NUCLEOTIDE SEQUENCE</scope>
    <source>
        <strain evidence="14">DSM 25168</strain>
    </source>
</reference>
<proteinExistence type="inferred from homology"/>
<evidence type="ECO:0000256" key="10">
    <source>
        <dbReference type="ARBA" id="ARBA00023603"/>
    </source>
</evidence>
<evidence type="ECO:0000256" key="12">
    <source>
        <dbReference type="ARBA" id="ARBA00025324"/>
    </source>
</evidence>
<evidence type="ECO:0000313" key="15">
    <source>
        <dbReference type="Proteomes" id="UP001059380"/>
    </source>
</evidence>
<dbReference type="AlphaFoldDB" id="A0A9J7BH15"/>
<evidence type="ECO:0000256" key="6">
    <source>
        <dbReference type="ARBA" id="ARBA00022989"/>
    </source>
</evidence>